<dbReference type="OrthoDB" id="4543339at2"/>
<keyword evidence="2" id="KW-1185">Reference proteome</keyword>
<evidence type="ECO:0008006" key="3">
    <source>
        <dbReference type="Google" id="ProtNLM"/>
    </source>
</evidence>
<dbReference type="RefSeq" id="WP_149689594.1">
    <property type="nucleotide sequence ID" value="NZ_SDPQ02000002.1"/>
</dbReference>
<proteinExistence type="predicted"/>
<sequence>MILAAAVCPHPPMIIPEVASGAVDDLAALRAACDAAVATLLARRPERVVVLGAGELAGDLDETAGGTFAAYGVDLHVGGPGSQLPLSLAVGAWLLDRAGWSGPRTYSTGVPDVDDAALLVMADGSAKRSTTAPGFFDDRAEAFDASIAAALASGDSEALAALDLELGVDLWAAGVPALRTLGELTKGADVAANLRVDVAPFGVGYWVADWVLS</sequence>
<evidence type="ECO:0000313" key="2">
    <source>
        <dbReference type="Proteomes" id="UP000380867"/>
    </source>
</evidence>
<protein>
    <recommendedName>
        <fullName evidence="3">Extradiol ring-cleavage dioxygenase class III enzyme subunit B domain-containing protein</fullName>
    </recommendedName>
</protein>
<dbReference type="Proteomes" id="UP000380867">
    <property type="component" value="Unassembled WGS sequence"/>
</dbReference>
<dbReference type="AlphaFoldDB" id="A0A5M4FFT3"/>
<accession>A0A5M4FFT3</accession>
<reference evidence="1" key="1">
    <citation type="submission" date="2019-09" db="EMBL/GenBank/DDBJ databases">
        <authorList>
            <person name="Li J."/>
        </authorList>
    </citation>
    <scope>NUCLEOTIDE SEQUENCE [LARGE SCALE GENOMIC DNA]</scope>
    <source>
        <strain evidence="1">JCM 14732</strain>
    </source>
</reference>
<dbReference type="EMBL" id="SDPQ02000002">
    <property type="protein sequence ID" value="KAA1398164.1"/>
    <property type="molecule type" value="Genomic_DNA"/>
</dbReference>
<gene>
    <name evidence="1" type="ORF">ESP70_012630</name>
</gene>
<evidence type="ECO:0000313" key="1">
    <source>
        <dbReference type="EMBL" id="KAA1398164.1"/>
    </source>
</evidence>
<organism evidence="1 2">
    <name type="scientific">Aeromicrobium ginsengisoli</name>
    <dbReference type="NCBI Taxonomy" id="363867"/>
    <lineage>
        <taxon>Bacteria</taxon>
        <taxon>Bacillati</taxon>
        <taxon>Actinomycetota</taxon>
        <taxon>Actinomycetes</taxon>
        <taxon>Propionibacteriales</taxon>
        <taxon>Nocardioidaceae</taxon>
        <taxon>Aeromicrobium</taxon>
    </lineage>
</organism>
<name>A0A5M4FFT3_9ACTN</name>
<comment type="caution">
    <text evidence="1">The sequence shown here is derived from an EMBL/GenBank/DDBJ whole genome shotgun (WGS) entry which is preliminary data.</text>
</comment>
<dbReference type="Gene3D" id="3.40.830.10">
    <property type="entry name" value="LigB-like"/>
    <property type="match status" value="2"/>
</dbReference>